<keyword evidence="3" id="KW-1185">Reference proteome</keyword>
<dbReference type="Proteomes" id="UP000002357">
    <property type="component" value="Chromosome"/>
</dbReference>
<gene>
    <name evidence="2" type="ORF">SCLAV_4125</name>
</gene>
<sequence length="83" mass="8095">MSSDSDPSGWKGSAMAESTRGITGPTRLTSEEPVRTRRGRISGSAGAAGSTAQVPGTDEGPTRLGISGAGGPTGPVGPTGKVL</sequence>
<dbReference type="STRING" id="1901.BB341_08140"/>
<name>E2Q5I6_STRCL</name>
<dbReference type="KEGG" id="sclf:BB341_08140"/>
<proteinExistence type="predicted"/>
<protein>
    <submittedName>
        <fullName evidence="2">Uncharacterized protein</fullName>
    </submittedName>
</protein>
<reference evidence="2 3" key="1">
    <citation type="journal article" date="2010" name="Genome Biol. Evol.">
        <title>The sequence of a 1.8-mb bacterial linear plasmid reveals a rich evolutionary reservoir of secondary metabolic pathways.</title>
        <authorList>
            <person name="Medema M.H."/>
            <person name="Trefzer A."/>
            <person name="Kovalchuk A."/>
            <person name="van den Berg M."/>
            <person name="Mueller U."/>
            <person name="Heijne W."/>
            <person name="Wu L."/>
            <person name="Alam M.T."/>
            <person name="Ronning C.M."/>
            <person name="Nierman W.C."/>
            <person name="Bovenberg R.A.L."/>
            <person name="Breitling R."/>
            <person name="Takano E."/>
        </authorList>
    </citation>
    <scope>NUCLEOTIDE SEQUENCE [LARGE SCALE GENOMIC DNA]</scope>
    <source>
        <strain evidence="3">ATCC 27064 / DSM 738 / JCM 4710 / NBRC 13307 / NCIMB 12785 / NRRL 3585 / VKM Ac-602</strain>
    </source>
</reference>
<feature type="region of interest" description="Disordered" evidence="1">
    <location>
        <begin position="1"/>
        <end position="83"/>
    </location>
</feature>
<feature type="compositionally biased region" description="Low complexity" evidence="1">
    <location>
        <begin position="41"/>
        <end position="52"/>
    </location>
</feature>
<dbReference type="EMBL" id="CM000913">
    <property type="protein sequence ID" value="EFG09200.1"/>
    <property type="molecule type" value="Genomic_DNA"/>
</dbReference>
<evidence type="ECO:0000313" key="2">
    <source>
        <dbReference type="EMBL" id="EFG09200.1"/>
    </source>
</evidence>
<accession>E2Q5I6</accession>
<evidence type="ECO:0000256" key="1">
    <source>
        <dbReference type="SAM" id="MobiDB-lite"/>
    </source>
</evidence>
<evidence type="ECO:0000313" key="3">
    <source>
        <dbReference type="Proteomes" id="UP000002357"/>
    </source>
</evidence>
<organism evidence="2 3">
    <name type="scientific">Streptomyces clavuligerus</name>
    <dbReference type="NCBI Taxonomy" id="1901"/>
    <lineage>
        <taxon>Bacteria</taxon>
        <taxon>Bacillati</taxon>
        <taxon>Actinomycetota</taxon>
        <taxon>Actinomycetes</taxon>
        <taxon>Kitasatosporales</taxon>
        <taxon>Streptomycetaceae</taxon>
        <taxon>Streptomyces</taxon>
    </lineage>
</organism>
<dbReference type="AlphaFoldDB" id="E2Q5I6"/>